<evidence type="ECO:0000313" key="5">
    <source>
        <dbReference type="Proteomes" id="UP000053881"/>
    </source>
</evidence>
<reference evidence="4 5" key="1">
    <citation type="submission" date="2015-06" db="EMBL/GenBank/DDBJ databases">
        <title>Genome sequencing project of Bacillus galactosidilyticus PL133.</title>
        <authorList>
            <person name="Gaiero J."/>
            <person name="Nicol R."/>
            <person name="Habash M."/>
        </authorList>
    </citation>
    <scope>NUCLEOTIDE SEQUENCE [LARGE SCALE GENOMIC DNA]</scope>
    <source>
        <strain evidence="4 5">PL133</strain>
    </source>
</reference>
<evidence type="ECO:0000256" key="1">
    <source>
        <dbReference type="ARBA" id="ARBA00008635"/>
    </source>
</evidence>
<dbReference type="GO" id="GO:0046872">
    <property type="term" value="F:metal ion binding"/>
    <property type="evidence" value="ECO:0007669"/>
    <property type="project" value="UniProtKB-KW"/>
</dbReference>
<evidence type="ECO:0000256" key="2">
    <source>
        <dbReference type="ARBA" id="ARBA00022723"/>
    </source>
</evidence>
<accession>A0A0Q9YKK2</accession>
<dbReference type="SUPFAM" id="SSF109854">
    <property type="entry name" value="DinB/YfiT-like putative metalloenzymes"/>
    <property type="match status" value="1"/>
</dbReference>
<dbReference type="Gene3D" id="1.20.120.450">
    <property type="entry name" value="dinb family like domain"/>
    <property type="match status" value="1"/>
</dbReference>
<evidence type="ECO:0000313" key="4">
    <source>
        <dbReference type="EMBL" id="KRG17041.1"/>
    </source>
</evidence>
<dbReference type="InterPro" id="IPR034660">
    <property type="entry name" value="DinB/YfiT-like"/>
</dbReference>
<dbReference type="InterPro" id="IPR007837">
    <property type="entry name" value="DinB"/>
</dbReference>
<dbReference type="AlphaFoldDB" id="A0A0Q9YKK2"/>
<organism evidence="4 5">
    <name type="scientific">Lederbergia galactosidilytica</name>
    <dbReference type="NCBI Taxonomy" id="217031"/>
    <lineage>
        <taxon>Bacteria</taxon>
        <taxon>Bacillati</taxon>
        <taxon>Bacillota</taxon>
        <taxon>Bacilli</taxon>
        <taxon>Bacillales</taxon>
        <taxon>Bacillaceae</taxon>
        <taxon>Lederbergia</taxon>
    </lineage>
</organism>
<protein>
    <recommendedName>
        <fullName evidence="6">DinB-like domain-containing protein</fullName>
    </recommendedName>
</protein>
<comment type="similarity">
    <text evidence="1">Belongs to the DinB family.</text>
</comment>
<dbReference type="EMBL" id="LGPB01000013">
    <property type="protein sequence ID" value="KRG17041.1"/>
    <property type="molecule type" value="Genomic_DNA"/>
</dbReference>
<comment type="caution">
    <text evidence="4">The sequence shown here is derived from an EMBL/GenBank/DDBJ whole genome shotgun (WGS) entry which is preliminary data.</text>
</comment>
<name>A0A0Q9YKK2_9BACI</name>
<evidence type="ECO:0000256" key="3">
    <source>
        <dbReference type="PIRSR" id="PIRSR607837-1"/>
    </source>
</evidence>
<proteinExistence type="inferred from homology"/>
<feature type="binding site" evidence="3">
    <location>
        <position position="47"/>
    </location>
    <ligand>
        <name>a divalent metal cation</name>
        <dbReference type="ChEBI" id="CHEBI:60240"/>
    </ligand>
</feature>
<gene>
    <name evidence="4" type="ORF">ACA29_01005</name>
</gene>
<dbReference type="PATRIC" id="fig|217031.4.peg.348"/>
<sequence length="96" mass="11419">MGQANQMMNEWLQHRNVLEELLESIDDEHIDFRPWEDAMALGELALHIAGWNDVFVSMVRCILLGGMMYSFQWSKQKNLFHRTFQNAGRWKMYAKL</sequence>
<evidence type="ECO:0008006" key="6">
    <source>
        <dbReference type="Google" id="ProtNLM"/>
    </source>
</evidence>
<keyword evidence="2 3" id="KW-0479">Metal-binding</keyword>
<dbReference type="Proteomes" id="UP000053881">
    <property type="component" value="Unassembled WGS sequence"/>
</dbReference>
<dbReference type="Pfam" id="PF05163">
    <property type="entry name" value="DinB"/>
    <property type="match status" value="1"/>
</dbReference>